<name>A0A517ZVX0_9PLAN</name>
<evidence type="ECO:0000313" key="2">
    <source>
        <dbReference type="Proteomes" id="UP000319383"/>
    </source>
</evidence>
<organism evidence="1 2">
    <name type="scientific">Symmachiella dynata</name>
    <dbReference type="NCBI Taxonomy" id="2527995"/>
    <lineage>
        <taxon>Bacteria</taxon>
        <taxon>Pseudomonadati</taxon>
        <taxon>Planctomycetota</taxon>
        <taxon>Planctomycetia</taxon>
        <taxon>Planctomycetales</taxon>
        <taxon>Planctomycetaceae</taxon>
        <taxon>Symmachiella</taxon>
    </lineage>
</organism>
<gene>
    <name evidence="1" type="ORF">Mal52_51270</name>
</gene>
<protein>
    <submittedName>
        <fullName evidence="1">Uncharacterized protein</fullName>
    </submittedName>
</protein>
<dbReference type="EMBL" id="CP036276">
    <property type="protein sequence ID" value="QDU46605.1"/>
    <property type="molecule type" value="Genomic_DNA"/>
</dbReference>
<dbReference type="AlphaFoldDB" id="A0A517ZVX0"/>
<accession>A0A517ZVX0</accession>
<proteinExistence type="predicted"/>
<sequence length="97" mass="10428">MVATYPDTSIATTDQCEPPTCFNCGNESDATWNPESGSAEPLHVCVLCSTRVFAAMAVDAHGALSARSLDKLINAFTDRAARVVTLRIAGKIKERNR</sequence>
<dbReference type="KEGG" id="sdyn:Mal52_51270"/>
<dbReference type="Proteomes" id="UP000319383">
    <property type="component" value="Chromosome"/>
</dbReference>
<evidence type="ECO:0000313" key="1">
    <source>
        <dbReference type="EMBL" id="QDU46605.1"/>
    </source>
</evidence>
<keyword evidence="2" id="KW-1185">Reference proteome</keyword>
<reference evidence="1 2" key="1">
    <citation type="submission" date="2019-02" db="EMBL/GenBank/DDBJ databases">
        <title>Deep-cultivation of Planctomycetes and their phenomic and genomic characterization uncovers novel biology.</title>
        <authorList>
            <person name="Wiegand S."/>
            <person name="Jogler M."/>
            <person name="Boedeker C."/>
            <person name="Pinto D."/>
            <person name="Vollmers J."/>
            <person name="Rivas-Marin E."/>
            <person name="Kohn T."/>
            <person name="Peeters S.H."/>
            <person name="Heuer A."/>
            <person name="Rast P."/>
            <person name="Oberbeckmann S."/>
            <person name="Bunk B."/>
            <person name="Jeske O."/>
            <person name="Meyerdierks A."/>
            <person name="Storesund J.E."/>
            <person name="Kallscheuer N."/>
            <person name="Luecker S."/>
            <person name="Lage O.M."/>
            <person name="Pohl T."/>
            <person name="Merkel B.J."/>
            <person name="Hornburger P."/>
            <person name="Mueller R.-W."/>
            <person name="Bruemmer F."/>
            <person name="Labrenz M."/>
            <person name="Spormann A.M."/>
            <person name="Op den Camp H."/>
            <person name="Overmann J."/>
            <person name="Amann R."/>
            <person name="Jetten M.S.M."/>
            <person name="Mascher T."/>
            <person name="Medema M.H."/>
            <person name="Devos D.P."/>
            <person name="Kaster A.-K."/>
            <person name="Ovreas L."/>
            <person name="Rohde M."/>
            <person name="Galperin M.Y."/>
            <person name="Jogler C."/>
        </authorList>
    </citation>
    <scope>NUCLEOTIDE SEQUENCE [LARGE SCALE GENOMIC DNA]</scope>
    <source>
        <strain evidence="1 2">Mal52</strain>
    </source>
</reference>